<dbReference type="RefSeq" id="WP_145031329.1">
    <property type="nucleotide sequence ID" value="NZ_CP036271.1"/>
</dbReference>
<dbReference type="AlphaFoldDB" id="A0A517SH86"/>
<evidence type="ECO:0000313" key="2">
    <source>
        <dbReference type="Proteomes" id="UP000315700"/>
    </source>
</evidence>
<dbReference type="Proteomes" id="UP000315700">
    <property type="component" value="Chromosome"/>
</dbReference>
<dbReference type="EMBL" id="CP036271">
    <property type="protein sequence ID" value="QDT55486.1"/>
    <property type="molecule type" value="Genomic_DNA"/>
</dbReference>
<accession>A0A517SH86</accession>
<protein>
    <submittedName>
        <fullName evidence="1">Uncharacterized protein</fullName>
    </submittedName>
</protein>
<name>A0A517SH86_9PLAN</name>
<sequence length="297" mass="34036">MRGSLSIELTCENDDCGHEYSVSVSPSDLQQRLEEQDINCPHCGEQLSGSGTLECYVCTNTQDFHDLTEAGYAIEEKCPACAGHPQWEGDVNFYTMRVAGSWYSEMRSYEWALEQKLTDELEREGRTDYWEAVIHFCKAEEFVAIYRDRTIRAASTGLYKKRNPDDSKAVCLTEATVPNWDELKATHGHYGYVFQKRELIAISGAPAIYLPESVIAQMKQTGERIPKTLWPYLNKLSLKPGQKFDYLHEREWRVPRDIKLDDVKPFGVVFPHVRPGVEDETLIIQAAREFGEVGYKF</sequence>
<evidence type="ECO:0000313" key="1">
    <source>
        <dbReference type="EMBL" id="QDT55486.1"/>
    </source>
</evidence>
<gene>
    <name evidence="1" type="ORF">Pan44_35300</name>
</gene>
<dbReference type="OrthoDB" id="1099368at2"/>
<keyword evidence="2" id="KW-1185">Reference proteome</keyword>
<dbReference type="InParanoid" id="A0A517SH86"/>
<reference evidence="1 2" key="1">
    <citation type="submission" date="2019-02" db="EMBL/GenBank/DDBJ databases">
        <title>Deep-cultivation of Planctomycetes and their phenomic and genomic characterization uncovers novel biology.</title>
        <authorList>
            <person name="Wiegand S."/>
            <person name="Jogler M."/>
            <person name="Boedeker C."/>
            <person name="Pinto D."/>
            <person name="Vollmers J."/>
            <person name="Rivas-Marin E."/>
            <person name="Kohn T."/>
            <person name="Peeters S.H."/>
            <person name="Heuer A."/>
            <person name="Rast P."/>
            <person name="Oberbeckmann S."/>
            <person name="Bunk B."/>
            <person name="Jeske O."/>
            <person name="Meyerdierks A."/>
            <person name="Storesund J.E."/>
            <person name="Kallscheuer N."/>
            <person name="Luecker S."/>
            <person name="Lage O.M."/>
            <person name="Pohl T."/>
            <person name="Merkel B.J."/>
            <person name="Hornburger P."/>
            <person name="Mueller R.-W."/>
            <person name="Bruemmer F."/>
            <person name="Labrenz M."/>
            <person name="Spormann A.M."/>
            <person name="Op den Camp H."/>
            <person name="Overmann J."/>
            <person name="Amann R."/>
            <person name="Jetten M.S.M."/>
            <person name="Mascher T."/>
            <person name="Medema M.H."/>
            <person name="Devos D.P."/>
            <person name="Kaster A.-K."/>
            <person name="Ovreas L."/>
            <person name="Rohde M."/>
            <person name="Galperin M.Y."/>
            <person name="Jogler C."/>
        </authorList>
    </citation>
    <scope>NUCLEOTIDE SEQUENCE [LARGE SCALE GENOMIC DNA]</scope>
    <source>
        <strain evidence="1 2">Pan44</strain>
    </source>
</reference>
<organism evidence="1 2">
    <name type="scientific">Caulifigura coniformis</name>
    <dbReference type="NCBI Taxonomy" id="2527983"/>
    <lineage>
        <taxon>Bacteria</taxon>
        <taxon>Pseudomonadati</taxon>
        <taxon>Planctomycetota</taxon>
        <taxon>Planctomycetia</taxon>
        <taxon>Planctomycetales</taxon>
        <taxon>Planctomycetaceae</taxon>
        <taxon>Caulifigura</taxon>
    </lineage>
</organism>
<proteinExistence type="predicted"/>
<dbReference type="KEGG" id="ccos:Pan44_35300"/>